<protein>
    <recommendedName>
        <fullName evidence="2">histidine kinase</fullName>
        <ecNumber evidence="2">2.7.13.3</ecNumber>
    </recommendedName>
</protein>
<comment type="catalytic activity">
    <reaction evidence="1">
        <text>ATP + protein L-histidine = ADP + protein N-phospho-L-histidine.</text>
        <dbReference type="EC" id="2.7.13.3"/>
    </reaction>
</comment>
<dbReference type="AlphaFoldDB" id="A0A2N9L2Z3"/>
<evidence type="ECO:0000259" key="14">
    <source>
        <dbReference type="PROSITE" id="PS50112"/>
    </source>
</evidence>
<dbReference type="Pfam" id="PF13426">
    <property type="entry name" value="PAS_9"/>
    <property type="match status" value="1"/>
</dbReference>
<keyword evidence="4 15" id="KW-0808">Transferase</keyword>
<dbReference type="CDD" id="cd00082">
    <property type="entry name" value="HisKA"/>
    <property type="match status" value="1"/>
</dbReference>
<dbReference type="Proteomes" id="UP000239735">
    <property type="component" value="Unassembled WGS sequence"/>
</dbReference>
<feature type="domain" description="Response regulatory" evidence="13">
    <location>
        <begin position="8"/>
        <end position="125"/>
    </location>
</feature>
<evidence type="ECO:0000259" key="12">
    <source>
        <dbReference type="PROSITE" id="PS50109"/>
    </source>
</evidence>
<evidence type="ECO:0000256" key="9">
    <source>
        <dbReference type="PROSITE-ProRule" id="PRU00169"/>
    </source>
</evidence>
<dbReference type="GO" id="GO:0000155">
    <property type="term" value="F:phosphorelay sensor kinase activity"/>
    <property type="evidence" value="ECO:0007669"/>
    <property type="project" value="InterPro"/>
</dbReference>
<dbReference type="InterPro" id="IPR005467">
    <property type="entry name" value="His_kinase_dom"/>
</dbReference>
<feature type="domain" description="Histidine kinase" evidence="12">
    <location>
        <begin position="291"/>
        <end position="506"/>
    </location>
</feature>
<evidence type="ECO:0000256" key="8">
    <source>
        <dbReference type="ARBA" id="ARBA00023012"/>
    </source>
</evidence>
<dbReference type="PRINTS" id="PR00344">
    <property type="entry name" value="BCTRLSENSOR"/>
</dbReference>
<reference evidence="16" key="1">
    <citation type="submission" date="2018-02" db="EMBL/GenBank/DDBJ databases">
        <authorList>
            <person name="Hausmann B."/>
        </authorList>
    </citation>
    <scope>NUCLEOTIDE SEQUENCE [LARGE SCALE GENOMIC DNA]</scope>
    <source>
        <strain evidence="16">Peat soil MAG SbA5</strain>
    </source>
</reference>
<dbReference type="InterPro" id="IPR001789">
    <property type="entry name" value="Sig_transdc_resp-reg_receiver"/>
</dbReference>
<name>A0A2N9L2Z3_9BACT</name>
<dbReference type="PANTHER" id="PTHR43065">
    <property type="entry name" value="SENSOR HISTIDINE KINASE"/>
    <property type="match status" value="1"/>
</dbReference>
<keyword evidence="3 9" id="KW-0597">Phosphoprotein</keyword>
<dbReference type="EC" id="2.7.13.3" evidence="2"/>
<dbReference type="InterPro" id="IPR035965">
    <property type="entry name" value="PAS-like_dom_sf"/>
</dbReference>
<dbReference type="Pfam" id="PF00512">
    <property type="entry name" value="HisKA"/>
    <property type="match status" value="1"/>
</dbReference>
<dbReference type="InterPro" id="IPR036890">
    <property type="entry name" value="HATPase_C_sf"/>
</dbReference>
<evidence type="ECO:0000256" key="10">
    <source>
        <dbReference type="SAM" id="Coils"/>
    </source>
</evidence>
<feature type="domain" description="PAS" evidence="14">
    <location>
        <begin position="158"/>
        <end position="226"/>
    </location>
</feature>
<dbReference type="OrthoDB" id="9790669at2"/>
<evidence type="ECO:0000256" key="6">
    <source>
        <dbReference type="ARBA" id="ARBA00022777"/>
    </source>
</evidence>
<dbReference type="InterPro" id="IPR036097">
    <property type="entry name" value="HisK_dim/P_sf"/>
</dbReference>
<proteinExistence type="predicted"/>
<dbReference type="CDD" id="cd00130">
    <property type="entry name" value="PAS"/>
    <property type="match status" value="1"/>
</dbReference>
<keyword evidence="8" id="KW-0902">Two-component regulatory system</keyword>
<dbReference type="InterPro" id="IPR000014">
    <property type="entry name" value="PAS"/>
</dbReference>
<feature type="region of interest" description="Disordered" evidence="11">
    <location>
        <begin position="509"/>
        <end position="560"/>
    </location>
</feature>
<dbReference type="SUPFAM" id="SSF55785">
    <property type="entry name" value="PYP-like sensor domain (PAS domain)"/>
    <property type="match status" value="1"/>
</dbReference>
<dbReference type="SMART" id="SM00091">
    <property type="entry name" value="PAS"/>
    <property type="match status" value="1"/>
</dbReference>
<keyword evidence="5" id="KW-0547">Nucleotide-binding</keyword>
<evidence type="ECO:0000256" key="11">
    <source>
        <dbReference type="SAM" id="MobiDB-lite"/>
    </source>
</evidence>
<dbReference type="Pfam" id="PF00072">
    <property type="entry name" value="Response_reg"/>
    <property type="match status" value="1"/>
</dbReference>
<evidence type="ECO:0000256" key="4">
    <source>
        <dbReference type="ARBA" id="ARBA00022679"/>
    </source>
</evidence>
<evidence type="ECO:0000256" key="3">
    <source>
        <dbReference type="ARBA" id="ARBA00022553"/>
    </source>
</evidence>
<dbReference type="Gene3D" id="1.10.287.130">
    <property type="match status" value="1"/>
</dbReference>
<sequence>MSADEKVNILMVDDQPAKLLSYEVILADLGENLIKASSASEALNILLKTDVAVVLMDVSMPDVDGFELAEVIRQHPRFQRTAIIFISGVHLTVSDMIQGYGRGAVDYISVPVVPEVLRAKISIFVELHRKTRMLENLNRELEKRVEERTEELRKSEAQFRMRAELLDLTSEAIIVRDFDGKIQFWNSGAERTYGWTREEALGQDLHTLLQTISPIPIEQIDQELRERHTWHGRFTQTTKSGNRIVTGCHKNTNLDGDAILEVNRDMTLELRTQDALRETEKLAAMGRVAGIIAHEINNPLEAITNIFYLLRNHPSLSEDARTYADMAEQELQRVSHITRQTLSFYRESKQPIQVFLPQLLNDVLELQNRALSSSRIAVRKDYSAAASVTGFPVELRQIFLNLIGNAIQAMPEGGVLGVFVREATDWTRNLRGIAISVLDTGNGIHPDATEQLFQPFFSTKSTKGTGLGLWISNGIVQKYDGRITCRSVRRKDGCVTCFRVFLPGSGTLDRGAAPEEETAKVGSESFDSSDGAAGLMPASKSPVARTTGQREQALPLSANA</sequence>
<dbReference type="SMART" id="SM00388">
    <property type="entry name" value="HisKA"/>
    <property type="match status" value="1"/>
</dbReference>
<evidence type="ECO:0000313" key="15">
    <source>
        <dbReference type="EMBL" id="SPE17682.1"/>
    </source>
</evidence>
<dbReference type="NCBIfam" id="TIGR00229">
    <property type="entry name" value="sensory_box"/>
    <property type="match status" value="1"/>
</dbReference>
<dbReference type="InterPro" id="IPR003661">
    <property type="entry name" value="HisK_dim/P_dom"/>
</dbReference>
<keyword evidence="10" id="KW-0175">Coiled coil</keyword>
<organism evidence="15 16">
    <name type="scientific">Candidatus Sulfuritelmatomonas gaucii</name>
    <dbReference type="NCBI Taxonomy" id="2043161"/>
    <lineage>
        <taxon>Bacteria</taxon>
        <taxon>Pseudomonadati</taxon>
        <taxon>Acidobacteriota</taxon>
        <taxon>Terriglobia</taxon>
        <taxon>Terriglobales</taxon>
        <taxon>Acidobacteriaceae</taxon>
        <taxon>Candidatus Sulfuritelmatomonas</taxon>
    </lineage>
</organism>
<keyword evidence="6 15" id="KW-0418">Kinase</keyword>
<dbReference type="InterPro" id="IPR003594">
    <property type="entry name" value="HATPase_dom"/>
</dbReference>
<dbReference type="SUPFAM" id="SSF55874">
    <property type="entry name" value="ATPase domain of HSP90 chaperone/DNA topoisomerase II/histidine kinase"/>
    <property type="match status" value="1"/>
</dbReference>
<evidence type="ECO:0000259" key="13">
    <source>
        <dbReference type="PROSITE" id="PS50110"/>
    </source>
</evidence>
<accession>A0A2N9L2Z3</accession>
<dbReference type="PROSITE" id="PS50110">
    <property type="entry name" value="RESPONSE_REGULATORY"/>
    <property type="match status" value="1"/>
</dbReference>
<dbReference type="Pfam" id="PF02518">
    <property type="entry name" value="HATPase_c"/>
    <property type="match status" value="1"/>
</dbReference>
<feature type="coiled-coil region" evidence="10">
    <location>
        <begin position="124"/>
        <end position="158"/>
    </location>
</feature>
<evidence type="ECO:0000256" key="5">
    <source>
        <dbReference type="ARBA" id="ARBA00022741"/>
    </source>
</evidence>
<dbReference type="SUPFAM" id="SSF47384">
    <property type="entry name" value="Homodimeric domain of signal transducing histidine kinase"/>
    <property type="match status" value="1"/>
</dbReference>
<gene>
    <name evidence="15" type="ORF">SBA5_110042</name>
</gene>
<dbReference type="SMART" id="SM00448">
    <property type="entry name" value="REC"/>
    <property type="match status" value="1"/>
</dbReference>
<dbReference type="EMBL" id="OKRB01000013">
    <property type="protein sequence ID" value="SPE17682.1"/>
    <property type="molecule type" value="Genomic_DNA"/>
</dbReference>
<evidence type="ECO:0000256" key="7">
    <source>
        <dbReference type="ARBA" id="ARBA00022840"/>
    </source>
</evidence>
<dbReference type="PROSITE" id="PS50109">
    <property type="entry name" value="HIS_KIN"/>
    <property type="match status" value="1"/>
</dbReference>
<dbReference type="GO" id="GO:0005524">
    <property type="term" value="F:ATP binding"/>
    <property type="evidence" value="ECO:0007669"/>
    <property type="project" value="UniProtKB-KW"/>
</dbReference>
<dbReference type="CDD" id="cd00156">
    <property type="entry name" value="REC"/>
    <property type="match status" value="1"/>
</dbReference>
<dbReference type="PANTHER" id="PTHR43065:SF46">
    <property type="entry name" value="C4-DICARBOXYLATE TRANSPORT SENSOR PROTEIN DCTB"/>
    <property type="match status" value="1"/>
</dbReference>
<dbReference type="Gene3D" id="3.30.450.20">
    <property type="entry name" value="PAS domain"/>
    <property type="match status" value="1"/>
</dbReference>
<dbReference type="InterPro" id="IPR011006">
    <property type="entry name" value="CheY-like_superfamily"/>
</dbReference>
<evidence type="ECO:0000256" key="2">
    <source>
        <dbReference type="ARBA" id="ARBA00012438"/>
    </source>
</evidence>
<dbReference type="Gene3D" id="3.40.50.2300">
    <property type="match status" value="1"/>
</dbReference>
<dbReference type="Gene3D" id="3.30.565.10">
    <property type="entry name" value="Histidine kinase-like ATPase, C-terminal domain"/>
    <property type="match status" value="1"/>
</dbReference>
<evidence type="ECO:0000313" key="16">
    <source>
        <dbReference type="Proteomes" id="UP000239735"/>
    </source>
</evidence>
<dbReference type="SUPFAM" id="SSF52172">
    <property type="entry name" value="CheY-like"/>
    <property type="match status" value="1"/>
</dbReference>
<dbReference type="InterPro" id="IPR004358">
    <property type="entry name" value="Sig_transdc_His_kin-like_C"/>
</dbReference>
<dbReference type="PROSITE" id="PS50112">
    <property type="entry name" value="PAS"/>
    <property type="match status" value="1"/>
</dbReference>
<keyword evidence="7" id="KW-0067">ATP-binding</keyword>
<evidence type="ECO:0000256" key="1">
    <source>
        <dbReference type="ARBA" id="ARBA00000085"/>
    </source>
</evidence>
<dbReference type="SMART" id="SM00387">
    <property type="entry name" value="HATPase_c"/>
    <property type="match status" value="1"/>
</dbReference>
<feature type="modified residue" description="4-aspartylphosphate" evidence="9">
    <location>
        <position position="57"/>
    </location>
</feature>